<evidence type="ECO:0000313" key="6">
    <source>
        <dbReference type="Proteomes" id="UP000028643"/>
    </source>
</evidence>
<keyword evidence="2" id="KW-0238">DNA-binding</keyword>
<dbReference type="Pfam" id="PF08220">
    <property type="entry name" value="HTH_DeoR"/>
    <property type="match status" value="1"/>
</dbReference>
<dbReference type="InterPro" id="IPR037171">
    <property type="entry name" value="NagB/RpiA_transferase-like"/>
</dbReference>
<dbReference type="InterPro" id="IPR018356">
    <property type="entry name" value="Tscrpt_reg_HTH_DeoR_CS"/>
</dbReference>
<dbReference type="InterPro" id="IPR050313">
    <property type="entry name" value="Carb_Metab_HTH_regulators"/>
</dbReference>
<protein>
    <submittedName>
        <fullName evidence="5">DeoR faimly transcriptional regulator</fullName>
    </submittedName>
</protein>
<evidence type="ECO:0000256" key="1">
    <source>
        <dbReference type="ARBA" id="ARBA00023015"/>
    </source>
</evidence>
<feature type="domain" description="HTH deoR-type" evidence="4">
    <location>
        <begin position="3"/>
        <end position="58"/>
    </location>
</feature>
<comment type="caution">
    <text evidence="5">The sequence shown here is derived from an EMBL/GenBank/DDBJ whole genome shotgun (WGS) entry which is preliminary data.</text>
</comment>
<reference evidence="5 6" key="1">
    <citation type="submission" date="2014-07" db="EMBL/GenBank/DDBJ databases">
        <title>Draft Genome Sequences of Environmental Pseudomonas syringae strains.</title>
        <authorList>
            <person name="Baltrus D.A."/>
            <person name="Berge O."/>
            <person name="Morris C."/>
        </authorList>
    </citation>
    <scope>NUCLEOTIDE SEQUENCE [LARGE SCALE GENOMIC DNA]</scope>
    <source>
        <strain evidence="5 6">CEB003</strain>
    </source>
</reference>
<dbReference type="PROSITE" id="PS00894">
    <property type="entry name" value="HTH_DEOR_1"/>
    <property type="match status" value="1"/>
</dbReference>
<dbReference type="PROSITE" id="PS51000">
    <property type="entry name" value="HTH_DEOR_2"/>
    <property type="match status" value="1"/>
</dbReference>
<dbReference type="SUPFAM" id="SSF100950">
    <property type="entry name" value="NagB/RpiA/CoA transferase-like"/>
    <property type="match status" value="1"/>
</dbReference>
<dbReference type="PRINTS" id="PR00037">
    <property type="entry name" value="HTHLACR"/>
</dbReference>
<evidence type="ECO:0000256" key="3">
    <source>
        <dbReference type="ARBA" id="ARBA00023163"/>
    </source>
</evidence>
<evidence type="ECO:0000313" key="5">
    <source>
        <dbReference type="EMBL" id="KFE47076.1"/>
    </source>
</evidence>
<keyword evidence="3" id="KW-0804">Transcription</keyword>
<dbReference type="InterPro" id="IPR036390">
    <property type="entry name" value="WH_DNA-bd_sf"/>
</dbReference>
<dbReference type="Proteomes" id="UP000028643">
    <property type="component" value="Unassembled WGS sequence"/>
</dbReference>
<dbReference type="PANTHER" id="PTHR30363">
    <property type="entry name" value="HTH-TYPE TRANSCRIPTIONAL REGULATOR SRLR-RELATED"/>
    <property type="match status" value="1"/>
</dbReference>
<dbReference type="InterPro" id="IPR014036">
    <property type="entry name" value="DeoR-like_C"/>
</dbReference>
<evidence type="ECO:0000259" key="4">
    <source>
        <dbReference type="PROSITE" id="PS51000"/>
    </source>
</evidence>
<keyword evidence="1" id="KW-0805">Transcription regulation</keyword>
<dbReference type="Pfam" id="PF00455">
    <property type="entry name" value="DeoRC"/>
    <property type="match status" value="1"/>
</dbReference>
<dbReference type="SMART" id="SM01134">
    <property type="entry name" value="DeoRC"/>
    <property type="match status" value="1"/>
</dbReference>
<dbReference type="PATRIC" id="fig|317.174.peg.4781"/>
<dbReference type="GO" id="GO:0003677">
    <property type="term" value="F:DNA binding"/>
    <property type="evidence" value="ECO:0007669"/>
    <property type="project" value="UniProtKB-KW"/>
</dbReference>
<gene>
    <name evidence="5" type="ORF">IV02_23370</name>
</gene>
<dbReference type="AlphaFoldDB" id="A0A085UV63"/>
<dbReference type="EMBL" id="JPQT01000130">
    <property type="protein sequence ID" value="KFE47076.1"/>
    <property type="molecule type" value="Genomic_DNA"/>
</dbReference>
<dbReference type="SMART" id="SM00420">
    <property type="entry name" value="HTH_DEOR"/>
    <property type="match status" value="1"/>
</dbReference>
<dbReference type="RefSeq" id="WP_020292424.1">
    <property type="nucleotide sequence ID" value="NZ_JPQT01000130.1"/>
</dbReference>
<dbReference type="SUPFAM" id="SSF46785">
    <property type="entry name" value="Winged helix' DNA-binding domain"/>
    <property type="match status" value="1"/>
</dbReference>
<accession>A0A085UV63</accession>
<organism evidence="5 6">
    <name type="scientific">Pseudomonas syringae</name>
    <dbReference type="NCBI Taxonomy" id="317"/>
    <lineage>
        <taxon>Bacteria</taxon>
        <taxon>Pseudomonadati</taxon>
        <taxon>Pseudomonadota</taxon>
        <taxon>Gammaproteobacteria</taxon>
        <taxon>Pseudomonadales</taxon>
        <taxon>Pseudomonadaceae</taxon>
        <taxon>Pseudomonas</taxon>
    </lineage>
</organism>
<sequence>MTKDERLSLICQHLYSHGESTIQTIADIADASLATVRRDLLSLEADGTIHRTHGGARIAKSAGVEVAFDLRENQNLFAKRAIAEVAYEQIVPGSTIFLDAGTTVLQLARRLRLDPLPLSVFTNCLNVAQLLMNTPGITIVLLGGQLRAENASMVGALAEAMIENLWFDQLFLGAGAIAPDACIYSLDASEAQLNQKMLARAGSTLLLADSSKFDQRLTYRVAPLSPSLTVISDELLPTSWRAKLKELGCTLLKASSQTVAVEDLKA</sequence>
<evidence type="ECO:0000256" key="2">
    <source>
        <dbReference type="ARBA" id="ARBA00023125"/>
    </source>
</evidence>
<dbReference type="PANTHER" id="PTHR30363:SF44">
    <property type="entry name" value="AGA OPERON TRANSCRIPTIONAL REPRESSOR-RELATED"/>
    <property type="match status" value="1"/>
</dbReference>
<dbReference type="GO" id="GO:0003700">
    <property type="term" value="F:DNA-binding transcription factor activity"/>
    <property type="evidence" value="ECO:0007669"/>
    <property type="project" value="InterPro"/>
</dbReference>
<name>A0A085UV63_PSESX</name>
<proteinExistence type="predicted"/>
<dbReference type="InterPro" id="IPR001034">
    <property type="entry name" value="DeoR_HTH"/>
</dbReference>
<dbReference type="Gene3D" id="3.40.50.1360">
    <property type="match status" value="1"/>
</dbReference>